<accession>A0A0E9SY31</accession>
<dbReference type="AlphaFoldDB" id="A0A0E9SY31"/>
<reference evidence="1" key="1">
    <citation type="submission" date="2014-11" db="EMBL/GenBank/DDBJ databases">
        <authorList>
            <person name="Amaro Gonzalez C."/>
        </authorList>
    </citation>
    <scope>NUCLEOTIDE SEQUENCE</scope>
</reference>
<reference evidence="1" key="2">
    <citation type="journal article" date="2015" name="Fish Shellfish Immunol.">
        <title>Early steps in the European eel (Anguilla anguilla)-Vibrio vulnificus interaction in the gills: Role of the RtxA13 toxin.</title>
        <authorList>
            <person name="Callol A."/>
            <person name="Pajuelo D."/>
            <person name="Ebbesson L."/>
            <person name="Teles M."/>
            <person name="MacKenzie S."/>
            <person name="Amaro C."/>
        </authorList>
    </citation>
    <scope>NUCLEOTIDE SEQUENCE</scope>
</reference>
<dbReference type="EMBL" id="GBXM01062400">
    <property type="protein sequence ID" value="JAH46177.1"/>
    <property type="molecule type" value="Transcribed_RNA"/>
</dbReference>
<protein>
    <submittedName>
        <fullName evidence="1">Uncharacterized protein</fullName>
    </submittedName>
</protein>
<organism evidence="1">
    <name type="scientific">Anguilla anguilla</name>
    <name type="common">European freshwater eel</name>
    <name type="synonym">Muraena anguilla</name>
    <dbReference type="NCBI Taxonomy" id="7936"/>
    <lineage>
        <taxon>Eukaryota</taxon>
        <taxon>Metazoa</taxon>
        <taxon>Chordata</taxon>
        <taxon>Craniata</taxon>
        <taxon>Vertebrata</taxon>
        <taxon>Euteleostomi</taxon>
        <taxon>Actinopterygii</taxon>
        <taxon>Neopterygii</taxon>
        <taxon>Teleostei</taxon>
        <taxon>Anguilliformes</taxon>
        <taxon>Anguillidae</taxon>
        <taxon>Anguilla</taxon>
    </lineage>
</organism>
<name>A0A0E9SY31_ANGAN</name>
<proteinExistence type="predicted"/>
<sequence length="33" mass="3809">MCRDEFRLRRLEAKACYDQSQTAMGRLGLGHPV</sequence>
<evidence type="ECO:0000313" key="1">
    <source>
        <dbReference type="EMBL" id="JAH46177.1"/>
    </source>
</evidence>